<feature type="compositionally biased region" description="Basic and acidic residues" evidence="1">
    <location>
        <begin position="498"/>
        <end position="509"/>
    </location>
</feature>
<feature type="compositionally biased region" description="Basic and acidic residues" evidence="1">
    <location>
        <begin position="320"/>
        <end position="336"/>
    </location>
</feature>
<dbReference type="EMBL" id="AMBO01000246">
    <property type="protein sequence ID" value="EKD03586.1"/>
    <property type="molecule type" value="Genomic_DNA"/>
</dbReference>
<accession>K1VSN9</accession>
<evidence type="ECO:0000256" key="1">
    <source>
        <dbReference type="SAM" id="MobiDB-lite"/>
    </source>
</evidence>
<sequence>MTSPSSPSPTQPQPNEGTMSTAAEQIAAKARRLAPYFTSGIVTLQGPQGSGKSALVKALVELKRKEGVRCAAASLDVEMPASGTAAQLTTDFYLPYSGLKAVAAATPDNALLQGRGLPGTHDIPLLSSVLSSIRSGQAVDLPSFDKSAHSGFGDRGSPTQLSEPLDLFLLEGWCINTSPAETSLLAERHPTAPISSRHPFASLEQINEGFRELEAVLDKKVDRRVTLDAPREWVYEWRIEQEEKLIQERGSGMTEDEVRAFVDRYMPVYECWDASGDVRVQLDKNRQIVSIRESCHCAAKDEGGRAERDHARLALLKEDRAEHRARQDGQADHSPEQPDPGSGAAARDRRARRRHERNPSPRAEAIGHKSNDREGLDAARAERHGEPESEQGGRTAHARAEEGTPDAKLVREESAAEAPHGRAGLQDRHGRAHGKQGRVKVRREHVEHADADAEEEEDVRRAEARLLWVREQADLDWGLLGLDLQSLLVQVACDAGRARGDGGGDDGGRGRVHGTVGGRGEGGGDKPLARGLGTDELAQELAEGRRLKAAAGRAEEDPARHREREVDAGERQHAPLETQAGPERAEEERVRYSAETGAGANEPDRVRALRVLHRDGCGGGPHKSGAEAVQRMREDGGKGTLPRRPMGGVAMGLESRGA</sequence>
<feature type="region of interest" description="Disordered" evidence="1">
    <location>
        <begin position="544"/>
        <end position="658"/>
    </location>
</feature>
<evidence type="ECO:0000313" key="3">
    <source>
        <dbReference type="Proteomes" id="UP000006757"/>
    </source>
</evidence>
<dbReference type="InterPro" id="IPR027417">
    <property type="entry name" value="P-loop_NTPase"/>
</dbReference>
<dbReference type="SUPFAM" id="SSF52540">
    <property type="entry name" value="P-loop containing nucleoside triphosphate hydrolases"/>
    <property type="match status" value="1"/>
</dbReference>
<dbReference type="Proteomes" id="UP000006757">
    <property type="component" value="Unassembled WGS sequence"/>
</dbReference>
<feature type="compositionally biased region" description="Basic residues" evidence="1">
    <location>
        <begin position="430"/>
        <end position="443"/>
    </location>
</feature>
<dbReference type="eggNOG" id="KOG2878">
    <property type="taxonomic scope" value="Eukaryota"/>
</dbReference>
<gene>
    <name evidence="2" type="ORF">A1Q2_02169</name>
</gene>
<dbReference type="STRING" id="1220162.K1VSN9"/>
<feature type="region of interest" description="Disordered" evidence="1">
    <location>
        <begin position="320"/>
        <end position="459"/>
    </location>
</feature>
<feature type="region of interest" description="Disordered" evidence="1">
    <location>
        <begin position="1"/>
        <end position="25"/>
    </location>
</feature>
<keyword evidence="3" id="KW-1185">Reference proteome</keyword>
<comment type="caution">
    <text evidence="2">The sequence shown here is derived from an EMBL/GenBank/DDBJ whole genome shotgun (WGS) entry which is preliminary data.</text>
</comment>
<organism evidence="2 3">
    <name type="scientific">Trichosporon asahii var. asahii (strain CBS 8904)</name>
    <name type="common">Yeast</name>
    <dbReference type="NCBI Taxonomy" id="1220162"/>
    <lineage>
        <taxon>Eukaryota</taxon>
        <taxon>Fungi</taxon>
        <taxon>Dikarya</taxon>
        <taxon>Basidiomycota</taxon>
        <taxon>Agaricomycotina</taxon>
        <taxon>Tremellomycetes</taxon>
        <taxon>Trichosporonales</taxon>
        <taxon>Trichosporonaceae</taxon>
        <taxon>Trichosporon</taxon>
    </lineage>
</organism>
<dbReference type="OrthoDB" id="347435at2759"/>
<protein>
    <submittedName>
        <fullName evidence="2">Uncharacterized protein</fullName>
    </submittedName>
</protein>
<feature type="compositionally biased region" description="Pro residues" evidence="1">
    <location>
        <begin position="1"/>
        <end position="12"/>
    </location>
</feature>
<evidence type="ECO:0000313" key="2">
    <source>
        <dbReference type="EMBL" id="EKD03586.1"/>
    </source>
</evidence>
<reference evidence="2 3" key="1">
    <citation type="journal article" date="2012" name="Eukaryot. Cell">
        <title>Genome sequence of the Trichosporon asahii environmental strain CBS 8904.</title>
        <authorList>
            <person name="Yang R.Y."/>
            <person name="Li H.T."/>
            <person name="Zhu H."/>
            <person name="Zhou G.P."/>
            <person name="Wang M."/>
            <person name="Wang L."/>
        </authorList>
    </citation>
    <scope>NUCLEOTIDE SEQUENCE [LARGE SCALE GENOMIC DNA]</scope>
    <source>
        <strain evidence="2 3">CBS 8904</strain>
    </source>
</reference>
<feature type="compositionally biased region" description="Basic and acidic residues" evidence="1">
    <location>
        <begin position="583"/>
        <end position="592"/>
    </location>
</feature>
<dbReference type="AlphaFoldDB" id="K1VSN9"/>
<feature type="compositionally biased region" description="Basic and acidic residues" evidence="1">
    <location>
        <begin position="602"/>
        <end position="616"/>
    </location>
</feature>
<name>K1VSN9_TRIAC</name>
<dbReference type="HOGENOM" id="CLU_416893_0_0_1"/>
<dbReference type="InParanoid" id="K1VSN9"/>
<feature type="compositionally biased region" description="Basic and acidic residues" evidence="1">
    <location>
        <begin position="365"/>
        <end position="387"/>
    </location>
</feature>
<feature type="compositionally biased region" description="Basic and acidic residues" evidence="1">
    <location>
        <begin position="553"/>
        <end position="574"/>
    </location>
</feature>
<proteinExistence type="predicted"/>
<feature type="region of interest" description="Disordered" evidence="1">
    <location>
        <begin position="498"/>
        <end position="531"/>
    </location>
</feature>
<dbReference type="Gene3D" id="3.40.50.300">
    <property type="entry name" value="P-loop containing nucleotide triphosphate hydrolases"/>
    <property type="match status" value="1"/>
</dbReference>